<feature type="domain" description="Asparagine synthetase" evidence="1">
    <location>
        <begin position="180"/>
        <end position="564"/>
    </location>
</feature>
<dbReference type="Gene3D" id="3.40.50.620">
    <property type="entry name" value="HUPs"/>
    <property type="match status" value="1"/>
</dbReference>
<evidence type="ECO:0000259" key="1">
    <source>
        <dbReference type="Pfam" id="PF00733"/>
    </source>
</evidence>
<gene>
    <name evidence="2" type="ORF">DY245_32090</name>
</gene>
<evidence type="ECO:0000313" key="2">
    <source>
        <dbReference type="EMBL" id="REK86491.1"/>
    </source>
</evidence>
<dbReference type="InterPro" id="IPR001962">
    <property type="entry name" value="Asn_synthase"/>
</dbReference>
<reference evidence="2 3" key="1">
    <citation type="submission" date="2018-08" db="EMBL/GenBank/DDBJ databases">
        <title>Streptomyces NEAU-D10 sp. nov., a novel Actinomycete isolated from soil.</title>
        <authorList>
            <person name="Jin L."/>
        </authorList>
    </citation>
    <scope>NUCLEOTIDE SEQUENCE [LARGE SCALE GENOMIC DNA]</scope>
    <source>
        <strain evidence="2 3">NEAU-D10</strain>
    </source>
</reference>
<accession>A0A371PW69</accession>
<protein>
    <recommendedName>
        <fullName evidence="1">Asparagine synthetase domain-containing protein</fullName>
    </recommendedName>
</protein>
<dbReference type="EMBL" id="QUAC01000246">
    <property type="protein sequence ID" value="REK86491.1"/>
    <property type="molecule type" value="Genomic_DNA"/>
</dbReference>
<evidence type="ECO:0000313" key="3">
    <source>
        <dbReference type="Proteomes" id="UP000262477"/>
    </source>
</evidence>
<dbReference type="InterPro" id="IPR014729">
    <property type="entry name" value="Rossmann-like_a/b/a_fold"/>
</dbReference>
<comment type="caution">
    <text evidence="2">The sequence shown here is derived from an EMBL/GenBank/DDBJ whole genome shotgun (WGS) entry which is preliminary data.</text>
</comment>
<dbReference type="GO" id="GO:0004066">
    <property type="term" value="F:asparagine synthase (glutamine-hydrolyzing) activity"/>
    <property type="evidence" value="ECO:0007669"/>
    <property type="project" value="InterPro"/>
</dbReference>
<proteinExistence type="predicted"/>
<dbReference type="GO" id="GO:0006529">
    <property type="term" value="P:asparagine biosynthetic process"/>
    <property type="evidence" value="ECO:0007669"/>
    <property type="project" value="InterPro"/>
</dbReference>
<dbReference type="SUPFAM" id="SSF52402">
    <property type="entry name" value="Adenine nucleotide alpha hydrolases-like"/>
    <property type="match status" value="1"/>
</dbReference>
<organism evidence="2 3">
    <name type="scientific">Streptomyces inhibens</name>
    <dbReference type="NCBI Taxonomy" id="2293571"/>
    <lineage>
        <taxon>Bacteria</taxon>
        <taxon>Bacillati</taxon>
        <taxon>Actinomycetota</taxon>
        <taxon>Actinomycetes</taxon>
        <taxon>Kitasatosporales</taxon>
        <taxon>Streptomycetaceae</taxon>
        <taxon>Streptomyces</taxon>
    </lineage>
</organism>
<keyword evidence="3" id="KW-1185">Reference proteome</keyword>
<sequence length="591" mass="62881">MLYPSGRAWLLGSWAAEEMATVSAGERLLAVVGTSSTTAADLMTRLKSVGMVADLEAALHGVQGSFHVAASLNGRGYVRGSASGARRLYRAAVAGVTVCADRASTLAWLTGNEPDIAQLSARLAAPHLPHPLADAAMWTGVETVPPGEALNLEPDGACRTAAWWQPPPAELPLAEGALRLREVLRDAVALRVRPGQVLGADLSGGMDSTSLCFLAAEAGASLVTSTLHWKAPGNQDHHYAAYAAKHLPRVEALVFPSAELPACFTGLDERRDPGQEPAATLRDLARRQHTAREMRARGAVLRLSGYGGDHTVVPPSAYVHALLRRSPRTALRHAAGFKARSRWPLGATARMLLGAAPYPSWLTTAGARLRKPVVDATEPQTWGARPVLPVWASEQAADQLAALLLSAAGQTRPLAADFGQHAWIHQMREAGRIAGLLHDAETSMDLPVDSPFCDDSVMNACLAVRPEEAGGPRSYKPLLAAAMDGLVPPYLLARTTKDHCGPDWYHGLKAHRRQLADWADTSHLVAAGIADENELRRVLLNPGLQSGGGAPELENTLGTEAWLRDLAAHPVPAHLTARHPQEEDPVDTAAL</sequence>
<name>A0A371PW69_STRIH</name>
<dbReference type="Proteomes" id="UP000262477">
    <property type="component" value="Unassembled WGS sequence"/>
</dbReference>
<dbReference type="AlphaFoldDB" id="A0A371PW69"/>
<dbReference type="Pfam" id="PF00733">
    <property type="entry name" value="Asn_synthase"/>
    <property type="match status" value="1"/>
</dbReference>